<accession>A0A8J4Q630</accession>
<dbReference type="Proteomes" id="UP000737018">
    <property type="component" value="Unassembled WGS sequence"/>
</dbReference>
<dbReference type="OrthoDB" id="10545347at2759"/>
<organism evidence="2 3">
    <name type="scientific">Castanea mollissima</name>
    <name type="common">Chinese chestnut</name>
    <dbReference type="NCBI Taxonomy" id="60419"/>
    <lineage>
        <taxon>Eukaryota</taxon>
        <taxon>Viridiplantae</taxon>
        <taxon>Streptophyta</taxon>
        <taxon>Embryophyta</taxon>
        <taxon>Tracheophyta</taxon>
        <taxon>Spermatophyta</taxon>
        <taxon>Magnoliopsida</taxon>
        <taxon>eudicotyledons</taxon>
        <taxon>Gunneridae</taxon>
        <taxon>Pentapetalae</taxon>
        <taxon>rosids</taxon>
        <taxon>fabids</taxon>
        <taxon>Fagales</taxon>
        <taxon>Fagaceae</taxon>
        <taxon>Castanea</taxon>
    </lineage>
</organism>
<dbReference type="EMBL" id="JRKL02012833">
    <property type="protein sequence ID" value="KAF3943638.1"/>
    <property type="molecule type" value="Genomic_DNA"/>
</dbReference>
<feature type="region of interest" description="Disordered" evidence="1">
    <location>
        <begin position="252"/>
        <end position="275"/>
    </location>
</feature>
<protein>
    <submittedName>
        <fullName evidence="2">Uncharacterized protein</fullName>
    </submittedName>
</protein>
<feature type="non-terminal residue" evidence="2">
    <location>
        <position position="393"/>
    </location>
</feature>
<feature type="compositionally biased region" description="Basic and acidic residues" evidence="1">
    <location>
        <begin position="255"/>
        <end position="272"/>
    </location>
</feature>
<evidence type="ECO:0000313" key="2">
    <source>
        <dbReference type="EMBL" id="KAF3943638.1"/>
    </source>
</evidence>
<evidence type="ECO:0000313" key="3">
    <source>
        <dbReference type="Proteomes" id="UP000737018"/>
    </source>
</evidence>
<dbReference type="AlphaFoldDB" id="A0A8J4Q630"/>
<gene>
    <name evidence="2" type="ORF">CMV_029821</name>
</gene>
<name>A0A8J4Q630_9ROSI</name>
<reference evidence="2" key="1">
    <citation type="submission" date="2020-03" db="EMBL/GenBank/DDBJ databases">
        <title>Castanea mollissima Vanexum genome sequencing.</title>
        <authorList>
            <person name="Staton M."/>
        </authorList>
    </citation>
    <scope>NUCLEOTIDE SEQUENCE</scope>
    <source>
        <tissue evidence="2">Leaf</tissue>
    </source>
</reference>
<comment type="caution">
    <text evidence="2">The sequence shown here is derived from an EMBL/GenBank/DDBJ whole genome shotgun (WGS) entry which is preliminary data.</text>
</comment>
<evidence type="ECO:0000256" key="1">
    <source>
        <dbReference type="SAM" id="MobiDB-lite"/>
    </source>
</evidence>
<sequence length="393" mass="41496">MRKVLKPDTVISQGSSQRNQGAIAVEEAVVGDCPHLQGGAKNIGKPISGGPLTDGSASFASVVVGHRKNTTGRGIEGKKKSALGGVKIMSESSRNFSKKRVLGQREQVGEKLVSDPSCAYRVSCKASTLGQKELLGAKDISTGKETETDGMKSELSLDLFMRLERGLDGKWAVVWSEVNEVGPTLKPTKPINNNLIPSSPIVPAKPRREWRPRQTPVTLISAHCQSSYVAHALGARVQVPMEVQVPRVGQVGLSSRDEEVRSEPARDDDPVTGKDGVASCSADKDIIDAGKAPAGFLSPDTEMLHQLGFWDLGDTGDLMGGSDLARNGPGMYNGLVPSLDLGKVLEVEFGEGEAHAEVVDSVGATQLESGLIIHPRESSGVVDSGCGSGENEN</sequence>
<keyword evidence="3" id="KW-1185">Reference proteome</keyword>
<proteinExistence type="predicted"/>